<feature type="DNA-binding region" description="H-T-H motif" evidence="4">
    <location>
        <begin position="27"/>
        <end position="46"/>
    </location>
</feature>
<keyword evidence="1" id="KW-0805">Transcription regulation</keyword>
<sequence>MNSNSKRHLILFAASTIVKTLGAEKLTLEAVAKEAGISKGGLLHHFPNKQALINAMVEESTNSYFSNINERAAQTSGAGKWSRAYIEATFVDVNDEHGIEMNAAIIASLFTNPELLIKLQTEYSNLQKKIENDGLDPVLGTIVRLAVDGLWFSEILRVGDLDSELREKVIQYLTNMTKGD</sequence>
<dbReference type="PRINTS" id="PR00455">
    <property type="entry name" value="HTHTETR"/>
</dbReference>
<comment type="caution">
    <text evidence="6">The sequence shown here is derived from an EMBL/GenBank/DDBJ whole genome shotgun (WGS) entry which is preliminary data.</text>
</comment>
<keyword evidence="3" id="KW-0804">Transcription</keyword>
<dbReference type="RefSeq" id="WP_307208164.1">
    <property type="nucleotide sequence ID" value="NZ_JAUSSU010000016.1"/>
</dbReference>
<dbReference type="InterPro" id="IPR001647">
    <property type="entry name" value="HTH_TetR"/>
</dbReference>
<evidence type="ECO:0000256" key="4">
    <source>
        <dbReference type="PROSITE-ProRule" id="PRU00335"/>
    </source>
</evidence>
<feature type="domain" description="HTH tetR-type" evidence="5">
    <location>
        <begin position="4"/>
        <end position="64"/>
    </location>
</feature>
<evidence type="ECO:0000313" key="6">
    <source>
        <dbReference type="EMBL" id="MDQ0116129.1"/>
    </source>
</evidence>
<accession>A0ABT9UCF0</accession>
<dbReference type="InterPro" id="IPR036271">
    <property type="entry name" value="Tet_transcr_reg_TetR-rel_C_sf"/>
</dbReference>
<evidence type="ECO:0000313" key="7">
    <source>
        <dbReference type="Proteomes" id="UP001229346"/>
    </source>
</evidence>
<evidence type="ECO:0000259" key="5">
    <source>
        <dbReference type="PROSITE" id="PS50977"/>
    </source>
</evidence>
<evidence type="ECO:0000256" key="3">
    <source>
        <dbReference type="ARBA" id="ARBA00023163"/>
    </source>
</evidence>
<dbReference type="Pfam" id="PF17937">
    <property type="entry name" value="TetR_C_28"/>
    <property type="match status" value="1"/>
</dbReference>
<dbReference type="Proteomes" id="UP001229346">
    <property type="component" value="Unassembled WGS sequence"/>
</dbReference>
<organism evidence="6 7">
    <name type="scientific">Paenibacillus harenae</name>
    <dbReference type="NCBI Taxonomy" id="306543"/>
    <lineage>
        <taxon>Bacteria</taxon>
        <taxon>Bacillati</taxon>
        <taxon>Bacillota</taxon>
        <taxon>Bacilli</taxon>
        <taxon>Bacillales</taxon>
        <taxon>Paenibacillaceae</taxon>
        <taxon>Paenibacillus</taxon>
    </lineage>
</organism>
<dbReference type="SUPFAM" id="SSF48498">
    <property type="entry name" value="Tetracyclin repressor-like, C-terminal domain"/>
    <property type="match status" value="1"/>
</dbReference>
<dbReference type="PANTHER" id="PTHR47506">
    <property type="entry name" value="TRANSCRIPTIONAL REGULATORY PROTEIN"/>
    <property type="match status" value="1"/>
</dbReference>
<keyword evidence="2 4" id="KW-0238">DNA-binding</keyword>
<reference evidence="6 7" key="1">
    <citation type="submission" date="2023-07" db="EMBL/GenBank/DDBJ databases">
        <title>Sorghum-associated microbial communities from plants grown in Nebraska, USA.</title>
        <authorList>
            <person name="Schachtman D."/>
        </authorList>
    </citation>
    <scope>NUCLEOTIDE SEQUENCE [LARGE SCALE GENOMIC DNA]</scope>
    <source>
        <strain evidence="6 7">CC482</strain>
    </source>
</reference>
<dbReference type="InterPro" id="IPR041479">
    <property type="entry name" value="TetR_CgmR_C"/>
</dbReference>
<evidence type="ECO:0000256" key="1">
    <source>
        <dbReference type="ARBA" id="ARBA00023015"/>
    </source>
</evidence>
<keyword evidence="7" id="KW-1185">Reference proteome</keyword>
<dbReference type="Pfam" id="PF00440">
    <property type="entry name" value="TetR_N"/>
    <property type="match status" value="1"/>
</dbReference>
<dbReference type="EMBL" id="JAUSSU010000016">
    <property type="protein sequence ID" value="MDQ0116129.1"/>
    <property type="molecule type" value="Genomic_DNA"/>
</dbReference>
<gene>
    <name evidence="6" type="ORF">J2T15_005605</name>
</gene>
<dbReference type="Gene3D" id="1.10.357.10">
    <property type="entry name" value="Tetracycline Repressor, domain 2"/>
    <property type="match status" value="1"/>
</dbReference>
<evidence type="ECO:0000256" key="2">
    <source>
        <dbReference type="ARBA" id="ARBA00023125"/>
    </source>
</evidence>
<dbReference type="PROSITE" id="PS50977">
    <property type="entry name" value="HTH_TETR_2"/>
    <property type="match status" value="1"/>
</dbReference>
<proteinExistence type="predicted"/>
<dbReference type="InterPro" id="IPR009057">
    <property type="entry name" value="Homeodomain-like_sf"/>
</dbReference>
<dbReference type="PANTHER" id="PTHR47506:SF6">
    <property type="entry name" value="HTH-TYPE TRANSCRIPTIONAL REPRESSOR NEMR"/>
    <property type="match status" value="1"/>
</dbReference>
<protein>
    <submittedName>
        <fullName evidence="6">AcrR family transcriptional regulator</fullName>
    </submittedName>
</protein>
<dbReference type="SUPFAM" id="SSF46689">
    <property type="entry name" value="Homeodomain-like"/>
    <property type="match status" value="1"/>
</dbReference>
<name>A0ABT9UCF0_PAEHA</name>